<dbReference type="PANTHER" id="PTHR46438">
    <property type="entry name" value="ALPHA/BETA-HYDROLASES SUPERFAMILY PROTEIN"/>
    <property type="match status" value="1"/>
</dbReference>
<dbReference type="GO" id="GO:0016787">
    <property type="term" value="F:hydrolase activity"/>
    <property type="evidence" value="ECO:0007669"/>
    <property type="project" value="UniProtKB-KW"/>
</dbReference>
<dbReference type="PRINTS" id="PR00111">
    <property type="entry name" value="ABHYDROLASE"/>
</dbReference>
<gene>
    <name evidence="2" type="ORF">MSEO_49740</name>
</gene>
<dbReference type="PANTHER" id="PTHR46438:SF11">
    <property type="entry name" value="LIPASE-RELATED"/>
    <property type="match status" value="1"/>
</dbReference>
<proteinExistence type="predicted"/>
<sequence length="303" mass="33785">MQALNIMQPNDIPDRRYTTKWSGGRGETSFFQRSDGSRLRYFTTGTGPPLVLLHTVRTQLDYFQRVIPGLWDEFTVYALDLPGMGWSDIVPGARYGEPELRIAVVEFVKSLGLRDVTLAGESMGAAIALLASIELSDRVSNVVAFNPYDYPSGLERGNWFARVIGTGVRLPGCGPVFARLENRLILRGVLRGGFADRRALPDDLLTELRRSGRRPGYPVVNRAIMRSLDGFVDARSRYPQVTAPVTLVYSEHDWSRTAEREHVARQLNVQPVTVPGAGHFSALERPAEMVRVIRQSGRRAADT</sequence>
<keyword evidence="2" id="KW-0378">Hydrolase</keyword>
<keyword evidence="3" id="KW-1185">Reference proteome</keyword>
<organism evidence="2 3">
    <name type="scientific">Mycobacterium seoulense</name>
    <dbReference type="NCBI Taxonomy" id="386911"/>
    <lineage>
        <taxon>Bacteria</taxon>
        <taxon>Bacillati</taxon>
        <taxon>Actinomycetota</taxon>
        <taxon>Actinomycetes</taxon>
        <taxon>Mycobacteriales</taxon>
        <taxon>Mycobacteriaceae</taxon>
        <taxon>Mycobacterium</taxon>
    </lineage>
</organism>
<dbReference type="InterPro" id="IPR000073">
    <property type="entry name" value="AB_hydrolase_1"/>
</dbReference>
<accession>A0A7I7P6P6</accession>
<evidence type="ECO:0000313" key="2">
    <source>
        <dbReference type="EMBL" id="BBY04475.1"/>
    </source>
</evidence>
<dbReference type="KEGG" id="mseo:MSEO_49740"/>
<name>A0A7I7P6P6_9MYCO</name>
<feature type="domain" description="AB hydrolase-1" evidence="1">
    <location>
        <begin position="62"/>
        <end position="291"/>
    </location>
</feature>
<dbReference type="Gene3D" id="3.40.50.1820">
    <property type="entry name" value="alpha/beta hydrolase"/>
    <property type="match status" value="1"/>
</dbReference>
<dbReference type="Proteomes" id="UP000466632">
    <property type="component" value="Chromosome"/>
</dbReference>
<dbReference type="AlphaFoldDB" id="A0A7I7P6P6"/>
<dbReference type="Pfam" id="PF12697">
    <property type="entry name" value="Abhydrolase_6"/>
    <property type="match status" value="1"/>
</dbReference>
<evidence type="ECO:0000259" key="1">
    <source>
        <dbReference type="Pfam" id="PF12697"/>
    </source>
</evidence>
<reference evidence="2 3" key="1">
    <citation type="journal article" date="2019" name="Emerg. Microbes Infect.">
        <title>Comprehensive subspecies identification of 175 nontuberculous mycobacteria species based on 7547 genomic profiles.</title>
        <authorList>
            <person name="Matsumoto Y."/>
            <person name="Kinjo T."/>
            <person name="Motooka D."/>
            <person name="Nabeya D."/>
            <person name="Jung N."/>
            <person name="Uechi K."/>
            <person name="Horii T."/>
            <person name="Iida T."/>
            <person name="Fujita J."/>
            <person name="Nakamura S."/>
        </authorList>
    </citation>
    <scope>NUCLEOTIDE SEQUENCE [LARGE SCALE GENOMIC DNA]</scope>
    <source>
        <strain evidence="2 3">JCM 16018</strain>
    </source>
</reference>
<evidence type="ECO:0000313" key="3">
    <source>
        <dbReference type="Proteomes" id="UP000466632"/>
    </source>
</evidence>
<dbReference type="EMBL" id="AP022582">
    <property type="protein sequence ID" value="BBY04475.1"/>
    <property type="molecule type" value="Genomic_DNA"/>
</dbReference>
<dbReference type="InterPro" id="IPR029058">
    <property type="entry name" value="AB_hydrolase_fold"/>
</dbReference>
<dbReference type="SUPFAM" id="SSF53474">
    <property type="entry name" value="alpha/beta-Hydrolases"/>
    <property type="match status" value="1"/>
</dbReference>
<protein>
    <submittedName>
        <fullName evidence="2">Alpha/beta hydrolase</fullName>
    </submittedName>
</protein>